<reference evidence="3" key="1">
    <citation type="submission" date="2019-11" db="EMBL/GenBank/DDBJ databases">
        <title>Isolation and characterization of two novel species in the genus Thiomicrorhabdus.</title>
        <authorList>
            <person name="Mochizuki J."/>
            <person name="Kojima H."/>
            <person name="Fukui M."/>
        </authorList>
    </citation>
    <scope>NUCLEOTIDE SEQUENCE [LARGE SCALE GENOMIC DNA]</scope>
    <source>
        <strain evidence="3">AkT22</strain>
    </source>
</reference>
<dbReference type="AlphaFoldDB" id="A0A6F8PPN7"/>
<keyword evidence="1" id="KW-0812">Transmembrane</keyword>
<dbReference type="Proteomes" id="UP000501466">
    <property type="component" value="Chromosome"/>
</dbReference>
<dbReference type="EMBL" id="AP021888">
    <property type="protein sequence ID" value="BBP44007.1"/>
    <property type="molecule type" value="Genomic_DNA"/>
</dbReference>
<sequence length="48" mass="5797">MWIHHIGEIAIGLFVLLFAAHFGLHFLFKWQKHRRQADEHKSENTQEK</sequence>
<accession>A0A6F8PPN7</accession>
<feature type="transmembrane region" description="Helical" evidence="1">
    <location>
        <begin position="6"/>
        <end position="28"/>
    </location>
</feature>
<gene>
    <name evidence="2" type="ORF">THMIRHAT_17530</name>
</gene>
<keyword evidence="1" id="KW-0472">Membrane</keyword>
<evidence type="ECO:0000313" key="3">
    <source>
        <dbReference type="Proteomes" id="UP000501466"/>
    </source>
</evidence>
<dbReference type="KEGG" id="tzo:THMIRHAT_17530"/>
<keyword evidence="1" id="KW-1133">Transmembrane helix</keyword>
<name>A0A6F8PPN7_9GAMM</name>
<organism evidence="2 3">
    <name type="scientific">Thiosulfativibrio zosterae</name>
    <dbReference type="NCBI Taxonomy" id="2675053"/>
    <lineage>
        <taxon>Bacteria</taxon>
        <taxon>Pseudomonadati</taxon>
        <taxon>Pseudomonadota</taxon>
        <taxon>Gammaproteobacteria</taxon>
        <taxon>Thiotrichales</taxon>
        <taxon>Piscirickettsiaceae</taxon>
        <taxon>Thiosulfativibrio</taxon>
    </lineage>
</organism>
<evidence type="ECO:0000313" key="2">
    <source>
        <dbReference type="EMBL" id="BBP44007.1"/>
    </source>
</evidence>
<dbReference type="RefSeq" id="WP_173291763.1">
    <property type="nucleotide sequence ID" value="NZ_AP021888.1"/>
</dbReference>
<proteinExistence type="predicted"/>
<keyword evidence="3" id="KW-1185">Reference proteome</keyword>
<evidence type="ECO:0000256" key="1">
    <source>
        <dbReference type="SAM" id="Phobius"/>
    </source>
</evidence>
<protein>
    <submittedName>
        <fullName evidence="2">Uncharacterized protein</fullName>
    </submittedName>
</protein>